<organism evidence="1 2">
    <name type="scientific">Suillus luteus UH-Slu-Lm8-n1</name>
    <dbReference type="NCBI Taxonomy" id="930992"/>
    <lineage>
        <taxon>Eukaryota</taxon>
        <taxon>Fungi</taxon>
        <taxon>Dikarya</taxon>
        <taxon>Basidiomycota</taxon>
        <taxon>Agaricomycotina</taxon>
        <taxon>Agaricomycetes</taxon>
        <taxon>Agaricomycetidae</taxon>
        <taxon>Boletales</taxon>
        <taxon>Suillineae</taxon>
        <taxon>Suillaceae</taxon>
        <taxon>Suillus</taxon>
    </lineage>
</organism>
<dbReference type="AlphaFoldDB" id="A0A0D0A3A5"/>
<sequence length="245" mass="27412">MTPPSPLSPALSDFSGFSDNSSLSGDDTYIITCYNRLQDAIATLRDEVVRARILHRPSEPLPWAPQLHLLVHFGEHRPLLFRHKLRVNPEIFDDILDLISGHPIFHNNLNNSQLPIAIQLAIFLNRAGHYGNSISLLDVSQWAGVSVGSVVNCTNRVMVALLDQHDAFMGFPPHDSRDFELAQRYSAQASTCPEWQNGILAVDGTTVDLFATPGFFHQAFYDRKSKYSLGCQVSFYLFATVKKLT</sequence>
<dbReference type="HOGENOM" id="CLU_018552_1_3_1"/>
<evidence type="ECO:0008006" key="3">
    <source>
        <dbReference type="Google" id="ProtNLM"/>
    </source>
</evidence>
<proteinExistence type="predicted"/>
<keyword evidence="2" id="KW-1185">Reference proteome</keyword>
<gene>
    <name evidence="1" type="ORF">CY34DRAFT_100906</name>
</gene>
<name>A0A0D0A3A5_9AGAM</name>
<protein>
    <recommendedName>
        <fullName evidence="3">DDE Tnp4 domain-containing protein</fullName>
    </recommendedName>
</protein>
<dbReference type="InParanoid" id="A0A0D0A3A5"/>
<dbReference type="EMBL" id="KN836138">
    <property type="protein sequence ID" value="KIK32714.1"/>
    <property type="molecule type" value="Genomic_DNA"/>
</dbReference>
<reference evidence="2" key="2">
    <citation type="submission" date="2015-01" db="EMBL/GenBank/DDBJ databases">
        <title>Evolutionary Origins and Diversification of the Mycorrhizal Mutualists.</title>
        <authorList>
            <consortium name="DOE Joint Genome Institute"/>
            <consortium name="Mycorrhizal Genomics Consortium"/>
            <person name="Kohler A."/>
            <person name="Kuo A."/>
            <person name="Nagy L.G."/>
            <person name="Floudas D."/>
            <person name="Copeland A."/>
            <person name="Barry K.W."/>
            <person name="Cichocki N."/>
            <person name="Veneault-Fourrey C."/>
            <person name="LaButti K."/>
            <person name="Lindquist E.A."/>
            <person name="Lipzen A."/>
            <person name="Lundell T."/>
            <person name="Morin E."/>
            <person name="Murat C."/>
            <person name="Riley R."/>
            <person name="Ohm R."/>
            <person name="Sun H."/>
            <person name="Tunlid A."/>
            <person name="Henrissat B."/>
            <person name="Grigoriev I.V."/>
            <person name="Hibbett D.S."/>
            <person name="Martin F."/>
        </authorList>
    </citation>
    <scope>NUCLEOTIDE SEQUENCE [LARGE SCALE GENOMIC DNA]</scope>
    <source>
        <strain evidence="2">UH-Slu-Lm8-n1</strain>
    </source>
</reference>
<dbReference type="Proteomes" id="UP000054485">
    <property type="component" value="Unassembled WGS sequence"/>
</dbReference>
<dbReference type="STRING" id="930992.A0A0D0A3A5"/>
<dbReference type="OrthoDB" id="2687688at2759"/>
<accession>A0A0D0A3A5</accession>
<reference evidence="1 2" key="1">
    <citation type="submission" date="2014-04" db="EMBL/GenBank/DDBJ databases">
        <authorList>
            <consortium name="DOE Joint Genome Institute"/>
            <person name="Kuo A."/>
            <person name="Ruytinx J."/>
            <person name="Rineau F."/>
            <person name="Colpaert J."/>
            <person name="Kohler A."/>
            <person name="Nagy L.G."/>
            <person name="Floudas D."/>
            <person name="Copeland A."/>
            <person name="Barry K.W."/>
            <person name="Cichocki N."/>
            <person name="Veneault-Fourrey C."/>
            <person name="LaButti K."/>
            <person name="Lindquist E.A."/>
            <person name="Lipzen A."/>
            <person name="Lundell T."/>
            <person name="Morin E."/>
            <person name="Murat C."/>
            <person name="Sun H."/>
            <person name="Tunlid A."/>
            <person name="Henrissat B."/>
            <person name="Grigoriev I.V."/>
            <person name="Hibbett D.S."/>
            <person name="Martin F."/>
            <person name="Nordberg H.P."/>
            <person name="Cantor M.N."/>
            <person name="Hua S.X."/>
        </authorList>
    </citation>
    <scope>NUCLEOTIDE SEQUENCE [LARGE SCALE GENOMIC DNA]</scope>
    <source>
        <strain evidence="1 2">UH-Slu-Lm8-n1</strain>
    </source>
</reference>
<evidence type="ECO:0000313" key="2">
    <source>
        <dbReference type="Proteomes" id="UP000054485"/>
    </source>
</evidence>
<evidence type="ECO:0000313" key="1">
    <source>
        <dbReference type="EMBL" id="KIK32714.1"/>
    </source>
</evidence>